<dbReference type="PANTHER" id="PTHR43016">
    <property type="entry name" value="PRESEQUENCE PROTEASE"/>
    <property type="match status" value="1"/>
</dbReference>
<dbReference type="EMBL" id="RKIK01000029">
    <property type="protein sequence ID" value="ROV59953.1"/>
    <property type="molecule type" value="Genomic_DNA"/>
</dbReference>
<dbReference type="Pfam" id="PF00675">
    <property type="entry name" value="Peptidase_M16"/>
    <property type="match status" value="1"/>
</dbReference>
<dbReference type="AlphaFoldDB" id="A0A3N3DZL4"/>
<evidence type="ECO:0000313" key="2">
    <source>
        <dbReference type="EMBL" id="ROV59953.1"/>
    </source>
</evidence>
<accession>A0A3N3DZL4</accession>
<protein>
    <recommendedName>
        <fullName evidence="1">Peptidase M16 N-terminal domain-containing protein</fullName>
    </recommendedName>
</protein>
<dbReference type="SUPFAM" id="SSF63411">
    <property type="entry name" value="LuxS/MPP-like metallohydrolase"/>
    <property type="match status" value="1"/>
</dbReference>
<dbReference type="InterPro" id="IPR011249">
    <property type="entry name" value="Metalloenz_LuxS/M16"/>
</dbReference>
<dbReference type="Gene3D" id="3.30.830.10">
    <property type="entry name" value="Metalloenzyme, LuxS/M16 peptidase-like"/>
    <property type="match status" value="1"/>
</dbReference>
<feature type="domain" description="Peptidase M16 N-terminal" evidence="1">
    <location>
        <begin position="52"/>
        <end position="173"/>
    </location>
</feature>
<proteinExistence type="predicted"/>
<dbReference type="GO" id="GO:0046872">
    <property type="term" value="F:metal ion binding"/>
    <property type="evidence" value="ECO:0007669"/>
    <property type="project" value="InterPro"/>
</dbReference>
<gene>
    <name evidence="2" type="ORF">EGH82_11410</name>
</gene>
<comment type="caution">
    <text evidence="2">The sequence shown here is derived from an EMBL/GenBank/DDBJ whole genome shotgun (WGS) entry which is preliminary data.</text>
</comment>
<dbReference type="RefSeq" id="WP_123782168.1">
    <property type="nucleotide sequence ID" value="NZ_RKIK01000029.1"/>
</dbReference>
<organism evidence="2 3">
    <name type="scientific">Vibrio ponticus</name>
    <dbReference type="NCBI Taxonomy" id="265668"/>
    <lineage>
        <taxon>Bacteria</taxon>
        <taxon>Pseudomonadati</taxon>
        <taxon>Pseudomonadota</taxon>
        <taxon>Gammaproteobacteria</taxon>
        <taxon>Vibrionales</taxon>
        <taxon>Vibrionaceae</taxon>
        <taxon>Vibrio</taxon>
    </lineage>
</organism>
<dbReference type="PANTHER" id="PTHR43016:SF13">
    <property type="entry name" value="PRESEQUENCE PROTEASE, MITOCHONDRIAL"/>
    <property type="match status" value="1"/>
</dbReference>
<dbReference type="InterPro" id="IPR011765">
    <property type="entry name" value="Pept_M16_N"/>
</dbReference>
<reference evidence="2 3" key="1">
    <citation type="submission" date="2018-11" db="EMBL/GenBank/DDBJ databases">
        <title>Vibrio ponticus strain CAIM 1751 pathogenic for the snapper Lutjanus guttatus.</title>
        <authorList>
            <person name="Soto-Rodriguez S."/>
            <person name="Lozano-Olvera R."/>
            <person name="Gomez-Gil B."/>
        </authorList>
    </citation>
    <scope>NUCLEOTIDE SEQUENCE [LARGE SCALE GENOMIC DNA]</scope>
    <source>
        <strain evidence="2 3">CAIM 1751</strain>
    </source>
</reference>
<name>A0A3N3DZL4_9VIBR</name>
<evidence type="ECO:0000313" key="3">
    <source>
        <dbReference type="Proteomes" id="UP000278792"/>
    </source>
</evidence>
<evidence type="ECO:0000259" key="1">
    <source>
        <dbReference type="Pfam" id="PF00675"/>
    </source>
</evidence>
<dbReference type="Proteomes" id="UP000278792">
    <property type="component" value="Unassembled WGS sequence"/>
</dbReference>
<sequence length="705" mass="79470">MQGFFTPLSEQSCAEGQIARYQHSSGVSHYNLTGCDSGQHVGVFIVKTPCDDDSGLTHALEHLVFRKSALFPEPQTLFQLTTFSNININASTLNGLTCFHFSAKTEASLNLAIRYLLSGILAPRFNQQDVQQEVFNPETGGVIYHELCGYQSDEENHLLMQAIRGDQSAQRIHCYGGATDSIPVISLAALYQYHGKYYRPSNLTLLTSTNSCPAIHSAINQVCSLLDIDQMNQAELHRATSKPNQVQIPPTIPNRYFDNTNLVFTWWIDLAYFDSIQALATRLKEQVTELNGRLLPIIQDANAEHKFALRVVTSSANVESIHSLLIKSLQPLTASNTRFYHHNTKFNQAINKLLTIYFHHLHEDKHAEPEPITKSIISPPIISRLAKLTRAKLSDANQAKELSQTTSLQTLEQVSLINNLQENSDGSSRSVWQDFCHFKLDKQYNALRISDFIKKEYLVDNFTVGNSLVVNSQHIHSLPDIDHLVSQHPQMTIPSIPSLLTKLYTQLNENQKNKRLTSRCFKQLYATQIRKNRQNHKFNVMLTSVSLNFSELHSLCYVEVAEDHKLVAQLASQVIAASSPFLAARVTGECYCIGITYCESSNALYLYSAFDHWSESRAERLSIALSDIAKDSLYLELALNLAKQKLKQYTIKKFSCLNLAQQHSLNQLTIVRHDAEGLRLRLNQITPQVLKDFIEHLGTGLTIAK</sequence>